<feature type="binding site" description="axial binding residue" evidence="5">
    <location>
        <position position="433"/>
    </location>
    <ligand>
        <name>heme</name>
        <dbReference type="ChEBI" id="CHEBI:30413"/>
    </ligand>
    <ligandPart>
        <name>Fe</name>
        <dbReference type="ChEBI" id="CHEBI:18248"/>
    </ligandPart>
</feature>
<dbReference type="PANTHER" id="PTHR24305:SF232">
    <property type="entry name" value="P450, PUTATIVE (EUROFUNG)-RELATED"/>
    <property type="match status" value="1"/>
</dbReference>
<gene>
    <name evidence="7" type="ORF">AOQ84DRAFT_280507</name>
</gene>
<dbReference type="InterPro" id="IPR002401">
    <property type="entry name" value="Cyt_P450_E_grp-I"/>
</dbReference>
<evidence type="ECO:0000256" key="5">
    <source>
        <dbReference type="PIRSR" id="PIRSR602401-1"/>
    </source>
</evidence>
<dbReference type="InterPro" id="IPR036396">
    <property type="entry name" value="Cyt_P450_sf"/>
</dbReference>
<evidence type="ECO:0000313" key="7">
    <source>
        <dbReference type="EMBL" id="OCL14688.1"/>
    </source>
</evidence>
<dbReference type="CDD" id="cd11060">
    <property type="entry name" value="CYP57A1-like"/>
    <property type="match status" value="1"/>
</dbReference>
<feature type="transmembrane region" description="Helical" evidence="6">
    <location>
        <begin position="6"/>
        <end position="23"/>
    </location>
</feature>
<evidence type="ECO:0000256" key="3">
    <source>
        <dbReference type="ARBA" id="ARBA00022723"/>
    </source>
</evidence>
<keyword evidence="5" id="KW-0349">Heme</keyword>
<keyword evidence="8" id="KW-1185">Reference proteome</keyword>
<dbReference type="GO" id="GO:0004497">
    <property type="term" value="F:monooxygenase activity"/>
    <property type="evidence" value="ECO:0007669"/>
    <property type="project" value="InterPro"/>
</dbReference>
<dbReference type="PANTHER" id="PTHR24305">
    <property type="entry name" value="CYTOCHROME P450"/>
    <property type="match status" value="1"/>
</dbReference>
<accession>A0A8E2JZ06</accession>
<dbReference type="OrthoDB" id="3934656at2759"/>
<dbReference type="FunFam" id="1.10.630.10:FF:000188">
    <property type="entry name" value="Cytochrome P450, putative (Eurofung)"/>
    <property type="match status" value="1"/>
</dbReference>
<dbReference type="AlphaFoldDB" id="A0A8E2JZ06"/>
<evidence type="ECO:0000256" key="2">
    <source>
        <dbReference type="ARBA" id="ARBA00010617"/>
    </source>
</evidence>
<evidence type="ECO:0000256" key="1">
    <source>
        <dbReference type="ARBA" id="ARBA00001971"/>
    </source>
</evidence>
<dbReference type="SUPFAM" id="SSF48264">
    <property type="entry name" value="Cytochrome P450"/>
    <property type="match status" value="1"/>
</dbReference>
<sequence>MFAGVGYPAASVLLGLFLLVIVIRRRYLSPIADIPGPFFASFSVLWQLWAIVKGDIQLRSIELHRKHGHFVRIGHEEVSVCHPDAVRKILLTPLRKADWYKVMALPDHRFQTPMSEVDPKRRVERAKNVAAGYALSHIIKSEPFIDSAISLLCNRLAELGQSKQPVEFDKWFNYMAFDVIGEVTFSRAFGFLESGRDVGGSIANTRVLTLYVTLAGFFLNLHNWTMGNPILSKLGLMPQQHIFDTTLGAIQTRQKNPDVRNDMLSLWMQQLKEYPDRFKEQDMYGVVNATVGAGADTISATLQAFVYYMLRSPGCISRLRKEIDAAGTESGKPVSYAIARQLPYLQACLKETWRFHTPVAFGLARIVPEQGLTIGDRYFKSGTKLSVNQWVIHRSTELFGADADTFNPDRWLGEKGQAIEQYYIPFGAGYNSCPGRNLANLEVSKAAATLVRDFDVRQVDPKQNWQYEAHFTAVPYGWPCYIKRREFTTEQTL</sequence>
<dbReference type="PRINTS" id="PR00385">
    <property type="entry name" value="P450"/>
</dbReference>
<keyword evidence="6" id="KW-0472">Membrane</keyword>
<dbReference type="InterPro" id="IPR001128">
    <property type="entry name" value="Cyt_P450"/>
</dbReference>
<dbReference type="InterPro" id="IPR050121">
    <property type="entry name" value="Cytochrome_P450_monoxygenase"/>
</dbReference>
<evidence type="ECO:0000256" key="6">
    <source>
        <dbReference type="SAM" id="Phobius"/>
    </source>
</evidence>
<keyword evidence="6" id="KW-0812">Transmembrane</keyword>
<protein>
    <submittedName>
        <fullName evidence="7">Cytochrome P450</fullName>
    </submittedName>
</protein>
<keyword evidence="4 5" id="KW-0408">Iron</keyword>
<dbReference type="GO" id="GO:0005506">
    <property type="term" value="F:iron ion binding"/>
    <property type="evidence" value="ECO:0007669"/>
    <property type="project" value="InterPro"/>
</dbReference>
<dbReference type="Proteomes" id="UP000250140">
    <property type="component" value="Unassembled WGS sequence"/>
</dbReference>
<comment type="similarity">
    <text evidence="2">Belongs to the cytochrome P450 family.</text>
</comment>
<dbReference type="GO" id="GO:0016705">
    <property type="term" value="F:oxidoreductase activity, acting on paired donors, with incorporation or reduction of molecular oxygen"/>
    <property type="evidence" value="ECO:0007669"/>
    <property type="project" value="InterPro"/>
</dbReference>
<keyword evidence="3 5" id="KW-0479">Metal-binding</keyword>
<reference evidence="7 8" key="1">
    <citation type="journal article" date="2016" name="Nat. Commun.">
        <title>Ectomycorrhizal ecology is imprinted in the genome of the dominant symbiotic fungus Cenococcum geophilum.</title>
        <authorList>
            <consortium name="DOE Joint Genome Institute"/>
            <person name="Peter M."/>
            <person name="Kohler A."/>
            <person name="Ohm R.A."/>
            <person name="Kuo A."/>
            <person name="Krutzmann J."/>
            <person name="Morin E."/>
            <person name="Arend M."/>
            <person name="Barry K.W."/>
            <person name="Binder M."/>
            <person name="Choi C."/>
            <person name="Clum A."/>
            <person name="Copeland A."/>
            <person name="Grisel N."/>
            <person name="Haridas S."/>
            <person name="Kipfer T."/>
            <person name="LaButti K."/>
            <person name="Lindquist E."/>
            <person name="Lipzen A."/>
            <person name="Maire R."/>
            <person name="Meier B."/>
            <person name="Mihaltcheva S."/>
            <person name="Molinier V."/>
            <person name="Murat C."/>
            <person name="Poggeler S."/>
            <person name="Quandt C.A."/>
            <person name="Sperisen C."/>
            <person name="Tritt A."/>
            <person name="Tisserant E."/>
            <person name="Crous P.W."/>
            <person name="Henrissat B."/>
            <person name="Nehls U."/>
            <person name="Egli S."/>
            <person name="Spatafora J.W."/>
            <person name="Grigoriev I.V."/>
            <person name="Martin F.M."/>
        </authorList>
    </citation>
    <scope>NUCLEOTIDE SEQUENCE [LARGE SCALE GENOMIC DNA]</scope>
    <source>
        <strain evidence="7 8">CBS 207.34</strain>
    </source>
</reference>
<dbReference type="Gene3D" id="1.10.630.10">
    <property type="entry name" value="Cytochrome P450"/>
    <property type="match status" value="1"/>
</dbReference>
<evidence type="ECO:0000256" key="4">
    <source>
        <dbReference type="ARBA" id="ARBA00023004"/>
    </source>
</evidence>
<dbReference type="EMBL" id="KV748546">
    <property type="protein sequence ID" value="OCL14688.1"/>
    <property type="molecule type" value="Genomic_DNA"/>
</dbReference>
<keyword evidence="6" id="KW-1133">Transmembrane helix</keyword>
<name>A0A8E2JZ06_9PEZI</name>
<dbReference type="GO" id="GO:0020037">
    <property type="term" value="F:heme binding"/>
    <property type="evidence" value="ECO:0007669"/>
    <property type="project" value="InterPro"/>
</dbReference>
<feature type="transmembrane region" description="Helical" evidence="6">
    <location>
        <begin position="35"/>
        <end position="52"/>
    </location>
</feature>
<evidence type="ECO:0000313" key="8">
    <source>
        <dbReference type="Proteomes" id="UP000250140"/>
    </source>
</evidence>
<proteinExistence type="inferred from homology"/>
<organism evidence="7 8">
    <name type="scientific">Glonium stellatum</name>
    <dbReference type="NCBI Taxonomy" id="574774"/>
    <lineage>
        <taxon>Eukaryota</taxon>
        <taxon>Fungi</taxon>
        <taxon>Dikarya</taxon>
        <taxon>Ascomycota</taxon>
        <taxon>Pezizomycotina</taxon>
        <taxon>Dothideomycetes</taxon>
        <taxon>Pleosporomycetidae</taxon>
        <taxon>Gloniales</taxon>
        <taxon>Gloniaceae</taxon>
        <taxon>Glonium</taxon>
    </lineage>
</organism>
<dbReference type="PRINTS" id="PR00463">
    <property type="entry name" value="EP450I"/>
</dbReference>
<comment type="cofactor">
    <cofactor evidence="1 5">
        <name>heme</name>
        <dbReference type="ChEBI" id="CHEBI:30413"/>
    </cofactor>
</comment>
<dbReference type="Pfam" id="PF00067">
    <property type="entry name" value="p450"/>
    <property type="match status" value="1"/>
</dbReference>